<keyword evidence="2" id="KW-0238">DNA-binding</keyword>
<keyword evidence="3" id="KW-0804">Transcription</keyword>
<evidence type="ECO:0000313" key="6">
    <source>
        <dbReference type="Proteomes" id="UP000605427"/>
    </source>
</evidence>
<dbReference type="Gene3D" id="1.10.260.40">
    <property type="entry name" value="lambda repressor-like DNA-binding domains"/>
    <property type="match status" value="1"/>
</dbReference>
<sequence>MESINLILSQNLKNLRAERKLSLDKLAELTGISKTMLGQIERGESSPSLTTVWKIANGLKVSFTSLIVEPPADAVVVRRQAIQALEDPERKYRLYPVFPYDAERGFEVYTVEIDPGGELGSDPHREGTEELITLFAGTLELEIAGEPYTLQTGDAIRFRADRPHRYRNPGPDPVKLSMTIRYRD</sequence>
<dbReference type="SUPFAM" id="SSF47413">
    <property type="entry name" value="lambda repressor-like DNA-binding domains"/>
    <property type="match status" value="1"/>
</dbReference>
<dbReference type="SUPFAM" id="SSF51182">
    <property type="entry name" value="RmlC-like cupins"/>
    <property type="match status" value="1"/>
</dbReference>
<accession>A0ABQ2A4D4</accession>
<keyword evidence="1" id="KW-0805">Transcription regulation</keyword>
<dbReference type="InterPro" id="IPR014710">
    <property type="entry name" value="RmlC-like_jellyroll"/>
</dbReference>
<dbReference type="SMART" id="SM00530">
    <property type="entry name" value="HTH_XRE"/>
    <property type="match status" value="1"/>
</dbReference>
<dbReference type="PANTHER" id="PTHR46797">
    <property type="entry name" value="HTH-TYPE TRANSCRIPTIONAL REGULATOR"/>
    <property type="match status" value="1"/>
</dbReference>
<dbReference type="EMBL" id="BMDD01000006">
    <property type="protein sequence ID" value="GGH85855.1"/>
    <property type="molecule type" value="Genomic_DNA"/>
</dbReference>
<gene>
    <name evidence="5" type="ORF">GCM10007362_44260</name>
</gene>
<dbReference type="CDD" id="cd02209">
    <property type="entry name" value="cupin_XRE_C"/>
    <property type="match status" value="1"/>
</dbReference>
<evidence type="ECO:0000259" key="4">
    <source>
        <dbReference type="PROSITE" id="PS50943"/>
    </source>
</evidence>
<keyword evidence="6" id="KW-1185">Reference proteome</keyword>
<dbReference type="PANTHER" id="PTHR46797:SF23">
    <property type="entry name" value="HTH-TYPE TRANSCRIPTIONAL REGULATOR SUTR"/>
    <property type="match status" value="1"/>
</dbReference>
<feature type="domain" description="HTH cro/C1-type" evidence="4">
    <location>
        <begin position="12"/>
        <end position="66"/>
    </location>
</feature>
<name>A0ABQ2A4D4_9BACL</name>
<organism evidence="5 6">
    <name type="scientific">Saccharibacillus endophyticus</name>
    <dbReference type="NCBI Taxonomy" id="2060666"/>
    <lineage>
        <taxon>Bacteria</taxon>
        <taxon>Bacillati</taxon>
        <taxon>Bacillota</taxon>
        <taxon>Bacilli</taxon>
        <taxon>Bacillales</taxon>
        <taxon>Paenibacillaceae</taxon>
        <taxon>Saccharibacillus</taxon>
    </lineage>
</organism>
<dbReference type="Pfam" id="PF01381">
    <property type="entry name" value="HTH_3"/>
    <property type="match status" value="1"/>
</dbReference>
<dbReference type="Gene3D" id="2.60.120.10">
    <property type="entry name" value="Jelly Rolls"/>
    <property type="match status" value="1"/>
</dbReference>
<dbReference type="InterPro" id="IPR010982">
    <property type="entry name" value="Lambda_DNA-bd_dom_sf"/>
</dbReference>
<dbReference type="CDD" id="cd00093">
    <property type="entry name" value="HTH_XRE"/>
    <property type="match status" value="1"/>
</dbReference>
<reference evidence="6" key="1">
    <citation type="journal article" date="2019" name="Int. J. Syst. Evol. Microbiol.">
        <title>The Global Catalogue of Microorganisms (GCM) 10K type strain sequencing project: providing services to taxonomists for standard genome sequencing and annotation.</title>
        <authorList>
            <consortium name="The Broad Institute Genomics Platform"/>
            <consortium name="The Broad Institute Genome Sequencing Center for Infectious Disease"/>
            <person name="Wu L."/>
            <person name="Ma J."/>
        </authorList>
    </citation>
    <scope>NUCLEOTIDE SEQUENCE [LARGE SCALE GENOMIC DNA]</scope>
    <source>
        <strain evidence="6">CCM 8702</strain>
    </source>
</reference>
<dbReference type="InterPro" id="IPR011051">
    <property type="entry name" value="RmlC_Cupin_sf"/>
</dbReference>
<dbReference type="InterPro" id="IPR013096">
    <property type="entry name" value="Cupin_2"/>
</dbReference>
<dbReference type="InterPro" id="IPR001387">
    <property type="entry name" value="Cro/C1-type_HTH"/>
</dbReference>
<dbReference type="PROSITE" id="PS50943">
    <property type="entry name" value="HTH_CROC1"/>
    <property type="match status" value="1"/>
</dbReference>
<protein>
    <submittedName>
        <fullName evidence="5">Transcriptional regulator</fullName>
    </submittedName>
</protein>
<dbReference type="InterPro" id="IPR050807">
    <property type="entry name" value="TransReg_Diox_bact_type"/>
</dbReference>
<evidence type="ECO:0000256" key="1">
    <source>
        <dbReference type="ARBA" id="ARBA00023015"/>
    </source>
</evidence>
<dbReference type="Proteomes" id="UP000605427">
    <property type="component" value="Unassembled WGS sequence"/>
</dbReference>
<evidence type="ECO:0000256" key="3">
    <source>
        <dbReference type="ARBA" id="ARBA00023163"/>
    </source>
</evidence>
<dbReference type="RefSeq" id="WP_172246701.1">
    <property type="nucleotide sequence ID" value="NZ_BMDD01000006.1"/>
</dbReference>
<evidence type="ECO:0000256" key="2">
    <source>
        <dbReference type="ARBA" id="ARBA00023125"/>
    </source>
</evidence>
<dbReference type="Pfam" id="PF07883">
    <property type="entry name" value="Cupin_2"/>
    <property type="match status" value="1"/>
</dbReference>
<comment type="caution">
    <text evidence="5">The sequence shown here is derived from an EMBL/GenBank/DDBJ whole genome shotgun (WGS) entry which is preliminary data.</text>
</comment>
<evidence type="ECO:0000313" key="5">
    <source>
        <dbReference type="EMBL" id="GGH85855.1"/>
    </source>
</evidence>
<proteinExistence type="predicted"/>